<evidence type="ECO:0000313" key="3">
    <source>
        <dbReference type="EMBL" id="AFZ68930.1"/>
    </source>
</evidence>
<protein>
    <submittedName>
        <fullName evidence="3">Aspartate racemase</fullName>
    </submittedName>
</protein>
<dbReference type="PANTHER" id="PTHR21198">
    <property type="entry name" value="GLUTAMATE RACEMASE"/>
    <property type="match status" value="1"/>
</dbReference>
<dbReference type="Gene3D" id="3.40.50.1860">
    <property type="match status" value="2"/>
</dbReference>
<dbReference type="InterPro" id="IPR004380">
    <property type="entry name" value="Asp_race"/>
</dbReference>
<name>L0A797_DEIPD</name>
<dbReference type="InterPro" id="IPR001920">
    <property type="entry name" value="Asp/Glu_race"/>
</dbReference>
<dbReference type="AlphaFoldDB" id="L0A797"/>
<dbReference type="HOGENOM" id="CLU_055360_1_0_0"/>
<dbReference type="eggNOG" id="COG1794">
    <property type="taxonomic scope" value="Bacteria"/>
</dbReference>
<gene>
    <name evidence="3" type="ordered locus">Deipe_3497</name>
</gene>
<dbReference type="GO" id="GO:0047661">
    <property type="term" value="F:amino-acid racemase activity"/>
    <property type="evidence" value="ECO:0007669"/>
    <property type="project" value="InterPro"/>
</dbReference>
<dbReference type="STRING" id="937777.Deipe_3497"/>
<evidence type="ECO:0000256" key="2">
    <source>
        <dbReference type="ARBA" id="ARBA00023235"/>
    </source>
</evidence>
<proteinExistence type="inferred from homology"/>
<reference evidence="4" key="1">
    <citation type="submission" date="2012-03" db="EMBL/GenBank/DDBJ databases">
        <title>Complete sequence of chromosome of Deinococcus peraridilitoris DSM 19664.</title>
        <authorList>
            <person name="Lucas S."/>
            <person name="Copeland A."/>
            <person name="Lapidus A."/>
            <person name="Glavina del Rio T."/>
            <person name="Dalin E."/>
            <person name="Tice H."/>
            <person name="Bruce D."/>
            <person name="Goodwin L."/>
            <person name="Pitluck S."/>
            <person name="Peters L."/>
            <person name="Mikhailova N."/>
            <person name="Lu M."/>
            <person name="Kyrpides N."/>
            <person name="Mavromatis K."/>
            <person name="Ivanova N."/>
            <person name="Brettin T."/>
            <person name="Detter J.C."/>
            <person name="Han C."/>
            <person name="Larimer F."/>
            <person name="Land M."/>
            <person name="Hauser L."/>
            <person name="Markowitz V."/>
            <person name="Cheng J.-F."/>
            <person name="Hugenholtz P."/>
            <person name="Woyke T."/>
            <person name="Wu D."/>
            <person name="Pukall R."/>
            <person name="Steenblock K."/>
            <person name="Brambilla E."/>
            <person name="Klenk H.-P."/>
            <person name="Eisen J.A."/>
        </authorList>
    </citation>
    <scope>NUCLEOTIDE SEQUENCE [LARGE SCALE GENOMIC DNA]</scope>
    <source>
        <strain evidence="4">DSM 19664 / LMG 22246 / CIP 109416 / KR-200</strain>
    </source>
</reference>
<evidence type="ECO:0000313" key="4">
    <source>
        <dbReference type="Proteomes" id="UP000010467"/>
    </source>
</evidence>
<dbReference type="EMBL" id="CP003382">
    <property type="protein sequence ID" value="AFZ68930.1"/>
    <property type="molecule type" value="Genomic_DNA"/>
</dbReference>
<dbReference type="NCBIfam" id="TIGR00035">
    <property type="entry name" value="asp_race"/>
    <property type="match status" value="1"/>
</dbReference>
<comment type="similarity">
    <text evidence="1">Belongs to the aspartate/glutamate racemases family.</text>
</comment>
<keyword evidence="2" id="KW-0413">Isomerase</keyword>
<organism evidence="3 4">
    <name type="scientific">Deinococcus peraridilitoris (strain DSM 19664 / LMG 22246 / CIP 109416 / KR-200)</name>
    <dbReference type="NCBI Taxonomy" id="937777"/>
    <lineage>
        <taxon>Bacteria</taxon>
        <taxon>Thermotogati</taxon>
        <taxon>Deinococcota</taxon>
        <taxon>Deinococci</taxon>
        <taxon>Deinococcales</taxon>
        <taxon>Deinococcaceae</taxon>
        <taxon>Deinococcus</taxon>
    </lineage>
</organism>
<sequence length="242" mass="26663">MHNVGMRRIGLLGGMSWESTQLYYRFINEAVRDQLGGLHSADLLLRSFDFEQVARLQRADRWEDAANLLGGAARDLVRGGAEVILICTNTMHLVAEDVATQAGAPVIHIADVTAEAVQAAELTRVGLLATAFTMERSFYRERFEQRGLSVLVPEVQARSEVHRVIFEELCQGVVRPESKAVYLGVARDLIERGAQGLILGCTEICLLIGQEDFRVPVFDTTALHARAAVRFALSAPEPAQAY</sequence>
<accession>L0A797</accession>
<dbReference type="SUPFAM" id="SSF53681">
    <property type="entry name" value="Aspartate/glutamate racemase"/>
    <property type="match status" value="2"/>
</dbReference>
<dbReference type="PANTHER" id="PTHR21198:SF7">
    <property type="entry name" value="ASPARTATE-GLUTAMATE RACEMASE FAMILY"/>
    <property type="match status" value="1"/>
</dbReference>
<dbReference type="InterPro" id="IPR015942">
    <property type="entry name" value="Asp/Glu/hydantoin_racemase"/>
</dbReference>
<dbReference type="Proteomes" id="UP000010467">
    <property type="component" value="Chromosome"/>
</dbReference>
<dbReference type="KEGG" id="dpd:Deipe_3497"/>
<dbReference type="PATRIC" id="fig|937777.3.peg.3508"/>
<dbReference type="Pfam" id="PF01177">
    <property type="entry name" value="Asp_Glu_race"/>
    <property type="match status" value="1"/>
</dbReference>
<keyword evidence="4" id="KW-1185">Reference proteome</keyword>
<evidence type="ECO:0000256" key="1">
    <source>
        <dbReference type="ARBA" id="ARBA00007847"/>
    </source>
</evidence>